<dbReference type="PROSITE" id="PS50106">
    <property type="entry name" value="PDZ"/>
    <property type="match status" value="1"/>
</dbReference>
<dbReference type="RefSeq" id="XP_041785352.1">
    <property type="nucleotide sequence ID" value="XM_041929418.1"/>
</dbReference>
<evidence type="ECO:0000256" key="12">
    <source>
        <dbReference type="ARBA" id="ARBA00022842"/>
    </source>
</evidence>
<dbReference type="PROSITE" id="PS50011">
    <property type="entry name" value="PROTEIN_KINASE_DOM"/>
    <property type="match status" value="1"/>
</dbReference>
<feature type="compositionally biased region" description="Gly residues" evidence="15">
    <location>
        <begin position="1964"/>
        <end position="1981"/>
    </location>
</feature>
<dbReference type="RefSeq" id="XP_041785353.1">
    <property type="nucleotide sequence ID" value="XM_041929419.1"/>
</dbReference>
<feature type="compositionally biased region" description="Polar residues" evidence="15">
    <location>
        <begin position="558"/>
        <end position="575"/>
    </location>
</feature>
<dbReference type="GO" id="GO:0004674">
    <property type="term" value="F:protein serine/threonine kinase activity"/>
    <property type="evidence" value="ECO:0007669"/>
    <property type="project" value="UniProtKB-KW"/>
</dbReference>
<feature type="compositionally biased region" description="Polar residues" evidence="15">
    <location>
        <begin position="266"/>
        <end position="281"/>
    </location>
</feature>
<feature type="region of interest" description="Disordered" evidence="15">
    <location>
        <begin position="1800"/>
        <end position="1838"/>
    </location>
</feature>
<comment type="catalytic activity">
    <reaction evidence="14">
        <text>L-seryl-[protein] + ATP = O-phospho-L-seryl-[protein] + ADP + H(+)</text>
        <dbReference type="Rhea" id="RHEA:17989"/>
        <dbReference type="Rhea" id="RHEA-COMP:9863"/>
        <dbReference type="Rhea" id="RHEA-COMP:11604"/>
        <dbReference type="ChEBI" id="CHEBI:15378"/>
        <dbReference type="ChEBI" id="CHEBI:29999"/>
        <dbReference type="ChEBI" id="CHEBI:30616"/>
        <dbReference type="ChEBI" id="CHEBI:83421"/>
        <dbReference type="ChEBI" id="CHEBI:456216"/>
        <dbReference type="EC" id="2.7.11.1"/>
    </reaction>
</comment>
<feature type="region of interest" description="Disordered" evidence="15">
    <location>
        <begin position="1573"/>
        <end position="1607"/>
    </location>
</feature>
<feature type="compositionally biased region" description="Low complexity" evidence="15">
    <location>
        <begin position="1584"/>
        <end position="1600"/>
    </location>
</feature>
<dbReference type="InterPro" id="IPR037711">
    <property type="entry name" value="MAST"/>
</dbReference>
<feature type="region of interest" description="Disordered" evidence="15">
    <location>
        <begin position="471"/>
        <end position="624"/>
    </location>
</feature>
<feature type="domain" description="AGC-kinase C-terminal" evidence="18">
    <location>
        <begin position="1244"/>
        <end position="1311"/>
    </location>
</feature>
<feature type="compositionally biased region" description="Low complexity" evidence="15">
    <location>
        <begin position="160"/>
        <end position="172"/>
    </location>
</feature>
<evidence type="ECO:0000256" key="8">
    <source>
        <dbReference type="ARBA" id="ARBA00022679"/>
    </source>
</evidence>
<comment type="similarity">
    <text evidence="3">Belongs to the protein kinase superfamily. AGC Ser/Thr protein kinase family.</text>
</comment>
<feature type="compositionally biased region" description="Gly residues" evidence="15">
    <location>
        <begin position="8"/>
        <end position="17"/>
    </location>
</feature>
<feature type="region of interest" description="Disordered" evidence="15">
    <location>
        <begin position="1652"/>
        <end position="1673"/>
    </location>
</feature>
<dbReference type="Gene3D" id="3.30.200.20">
    <property type="entry name" value="Phosphorylase Kinase, domain 1"/>
    <property type="match status" value="1"/>
</dbReference>
<dbReference type="SMART" id="SM00228">
    <property type="entry name" value="PDZ"/>
    <property type="match status" value="1"/>
</dbReference>
<dbReference type="Gene3D" id="1.10.510.10">
    <property type="entry name" value="Transferase(Phosphotransferase) domain 1"/>
    <property type="match status" value="1"/>
</dbReference>
<dbReference type="InterPro" id="IPR041489">
    <property type="entry name" value="PDZ_6"/>
</dbReference>
<dbReference type="InterPro" id="IPR023142">
    <property type="entry name" value="MAST_pre-PK_dom_sf"/>
</dbReference>
<evidence type="ECO:0000259" key="18">
    <source>
        <dbReference type="PROSITE" id="PS51285"/>
    </source>
</evidence>
<feature type="compositionally biased region" description="Polar residues" evidence="15">
    <location>
        <begin position="2233"/>
        <end position="2242"/>
    </location>
</feature>
<dbReference type="EC" id="2.7.11.1" evidence="4"/>
<dbReference type="SUPFAM" id="SSF50156">
    <property type="entry name" value="PDZ domain-like"/>
    <property type="match status" value="1"/>
</dbReference>
<dbReference type="SMART" id="SM00220">
    <property type="entry name" value="S_TKc"/>
    <property type="match status" value="1"/>
</dbReference>
<evidence type="ECO:0000256" key="1">
    <source>
        <dbReference type="ARBA" id="ARBA00001946"/>
    </source>
</evidence>
<dbReference type="RefSeq" id="XP_041785355.1">
    <property type="nucleotide sequence ID" value="XM_041929421.1"/>
</dbReference>
<evidence type="ECO:0000256" key="7">
    <source>
        <dbReference type="ARBA" id="ARBA00022553"/>
    </source>
</evidence>
<dbReference type="InterPro" id="IPR008271">
    <property type="entry name" value="Ser/Thr_kinase_AS"/>
</dbReference>
<reference evidence="19" key="1">
    <citation type="submission" date="2020-05" db="UniProtKB">
        <authorList>
            <consortium name="EnsemblMetazoa"/>
        </authorList>
    </citation>
    <scope>IDENTIFICATION</scope>
    <source>
        <strain evidence="19">MAF</strain>
    </source>
</reference>
<evidence type="ECO:0000259" key="17">
    <source>
        <dbReference type="PROSITE" id="PS50106"/>
    </source>
</evidence>
<feature type="compositionally biased region" description="Low complexity" evidence="15">
    <location>
        <begin position="899"/>
        <end position="945"/>
    </location>
</feature>
<evidence type="ECO:0000259" key="16">
    <source>
        <dbReference type="PROSITE" id="PS50011"/>
    </source>
</evidence>
<organism evidence="19 20">
    <name type="scientific">Anopheles merus</name>
    <name type="common">Mosquito</name>
    <dbReference type="NCBI Taxonomy" id="30066"/>
    <lineage>
        <taxon>Eukaryota</taxon>
        <taxon>Metazoa</taxon>
        <taxon>Ecdysozoa</taxon>
        <taxon>Arthropoda</taxon>
        <taxon>Hexapoda</taxon>
        <taxon>Insecta</taxon>
        <taxon>Pterygota</taxon>
        <taxon>Neoptera</taxon>
        <taxon>Endopterygota</taxon>
        <taxon>Diptera</taxon>
        <taxon>Nematocera</taxon>
        <taxon>Culicoidea</taxon>
        <taxon>Culicidae</taxon>
        <taxon>Anophelinae</taxon>
        <taxon>Anopheles</taxon>
    </lineage>
</organism>
<keyword evidence="6" id="KW-0723">Serine/threonine-protein kinase</keyword>
<comment type="catalytic activity">
    <reaction evidence="13">
        <text>L-threonyl-[protein] + ATP = O-phospho-L-threonyl-[protein] + ADP + H(+)</text>
        <dbReference type="Rhea" id="RHEA:46608"/>
        <dbReference type="Rhea" id="RHEA-COMP:11060"/>
        <dbReference type="Rhea" id="RHEA-COMP:11605"/>
        <dbReference type="ChEBI" id="CHEBI:15378"/>
        <dbReference type="ChEBI" id="CHEBI:30013"/>
        <dbReference type="ChEBI" id="CHEBI:30616"/>
        <dbReference type="ChEBI" id="CHEBI:61977"/>
        <dbReference type="ChEBI" id="CHEBI:456216"/>
        <dbReference type="EC" id="2.7.11.1"/>
    </reaction>
</comment>
<feature type="region of interest" description="Disordered" evidence="15">
    <location>
        <begin position="2285"/>
        <end position="2309"/>
    </location>
</feature>
<feature type="compositionally biased region" description="Basic residues" evidence="15">
    <location>
        <begin position="1816"/>
        <end position="1838"/>
    </location>
</feature>
<keyword evidence="10" id="KW-0418">Kinase</keyword>
<sequence length="2309" mass="242459">MSQKTSTSGGGAGGGGKNKTASSSTVSHKQSSEGATSAATTPSTDGTRTKSAHSSVRSLNFDDPELLLPMAGPVTTGRKAGTEPSTTIAAKERSNSSAPIGTNSLAAGTIVSASKPPHSKQPPHQEEQTRAVGAGGTSPNSQPSVIGSPGKMGVKKLIPQQAVALQKQEQQETTNPPSVDRKSTFMKASSVPVPASGFGVGAPVACSSPLGAKVPPSASVSPHHGPPVSPQPLNAPVITTTIGGASPTTATTGACAAVVMRTSSGSSLHKSASYRKSSYKPQHSHSLRYSGSGSDISNLVRVRNSTLGNSAPTLSLSAKENVGFGLGALGGGGAFFAGQKRPNSSASSSSAAAAARSAAVARHRLSFVANISPRSHSPIPASPIDSPRINSPSIMQFPFMPIKRIVSTAASKSCDSRRWSVASLPSSGYVTTPGSSNISSQCSSQERLHQFPAVPTNDDLQLLSLHFSSNDSNPGLGEARTHHSHLHHHHHHLHHQHGYGQPQHHHPHHPMVGPAHHHALQQAQQQSHLHHHHHHSLPAGGAGTHQHPLAMGPPPSSISPQAGGSGSLYHQQPLSLQAHVGYGPGPNAPTGAPLASHQQHCALKSSVGSSGSGSCGSGGPPTSTKDELNNFCGCRSPIHRPRSRSLSSPSHSPITDSEISIMNTFYKERFPKATQQMEERLSHFINENKTIVHDSARNSQPIVRFVHHQVLEMARDCLHKSHAKLITSRYFYEMSENLERLLMETREKSPEAAPEITGVIKKLLLIISRPARLLECLEFDPEEFYRLLEVAEGQAKVTQGIKADIPQYIIQKLGLNRDPIAELQEELNIETASLNSSVNCADLEEEAEQEELVDRRSRLRSNRAAVRADDSELADANSSIASDRTSRAGDEMTCSTPKGSGSSSSAGNSAASSTSNVLNNNNNNSSSTADAAGNAPVGAANSPAGPTAGTVGKSFKARSNSAVPNEKDFDILKLISNGAYGAVYLVKHKQTRQRFAMKKINKNSLMLRNQVEQVFAERDILSFADNPFVVSMYCSFETKKHLCLVMEYVEGGDCATLLKNLGPLPSDMARFYFAETVLAVEYLHSYGIVHRDLKPDNLLITALGHIKLTDFGLSKMGLMSLATNLYEGYLDSETRQFSDKQVFGTPEYIAPEVILRQGYGKPVDWWSMGIILYEFLIGCVPFFGETPEELFAHTVNDDIEWPDGDDWPLQEEAKDLITALLQQNPRDRLGTGGAHEVKEHCYFYGLDWNNLLRQKAEFVPQLDNEEDTSYFDTRVDRYNHEICGDDTDEMEDSPLFGSFSSYSPQYRKQHSLSQASIGSSGNFGGSTGSRLSGGVEGAAPVVPVTVTVAASVAVAPAPAAPSASSSGSSVPDAIARDAGTIVTVTGACSVTTTPPTATVSSATVKPTITPVVEPSSGPPLTITTPSTLVKPQQLPSLFEDGYDTAHARPNDISKLIITPELRKFNINPSRYKMPSTPDLDYLPELATPDREDFLAHHGISLRPATVNLSAMRGAPGTPETPDTNKRFSDFYPLSSLKQLSTPESSQTDSDDVSPQIQRKRKIVHNRILPKFSISIEDDQSGHETSSSTPSQIVTSSPSSSLHNLSGGTASRHIVKSASALGLSLMTSSDDSSSAVTTAVGRSLAGSMAMAGSRNATGTTASNLSSSSGCSTGGVASSTMHSAGNCSSTASSRDTSPCRELSPLVTNLKPPLIIKRGPRGFGFTVHTIRVYYGDTDFYTMHHLVMAVDEGSPAFEAGLRPADLITHVNGEAVQGLYHTQVLQLLLSGSELVSLRATPLEHTSIQTGGRKREPWQSKFAKKSTHSRRKQKKDNEKKRKASLFRRISSKRASAEMQQMVAGIQSPTSVVPPSRSFQSLARFQGSQPNLLQPGLGPVGGVVGAPVPGVGALPQSPVGPLPQSSLAGGTGSSPVNRLILSPLNSAGTLYNPTLPSPGSPSTSAPSTPTGSGGGGGVGGGAGGGGPYNDGAPLYQRPSTLHVLKHKLHSSPCASNKALHSAAAAGGRPSNRRKSADHMPLSPLARTPSPSPLPASPTRSSSPLAFPVVHPLGASNTTQSYSPGGLPTAAALAATGLPSAVVPGIVAGGIGGSPTPPTKKGFPRAKTAEPSSPLLRRALSPDRLHPRSAAESKCVLSPLCCNTSLKTTPRTVAGIWRSNQNSTITTAAGSAAGGGVQQLTSSTVAPESSGGLASAANSVNNNPQPTVATTAAAGGDLKTSKNSTGGKATQQQQQQQQGTLAKEDLSTKQQPALSSADKLIPLMEKMAIKEGEPSGSVAAASINNNGGGGVGKKAKE</sequence>
<keyword evidence="12" id="KW-0460">Magnesium</keyword>
<dbReference type="FunFam" id="2.30.42.10:FF:000008">
    <property type="entry name" value="microtubule-associated serine/threonine-protein kinase 4 isoform X2"/>
    <property type="match status" value="1"/>
</dbReference>
<dbReference type="GO" id="GO:0000287">
    <property type="term" value="F:magnesium ion binding"/>
    <property type="evidence" value="ECO:0007669"/>
    <property type="project" value="InterPro"/>
</dbReference>
<evidence type="ECO:0000256" key="14">
    <source>
        <dbReference type="ARBA" id="ARBA00048679"/>
    </source>
</evidence>
<dbReference type="InterPro" id="IPR015022">
    <property type="entry name" value="MAST_pre-PK_dom"/>
</dbReference>
<dbReference type="Gene3D" id="2.30.42.10">
    <property type="match status" value="1"/>
</dbReference>
<feature type="compositionally biased region" description="Low complexity" evidence="15">
    <location>
        <begin position="1953"/>
        <end position="1963"/>
    </location>
</feature>
<dbReference type="InterPro" id="IPR000961">
    <property type="entry name" value="AGC-kinase_C"/>
</dbReference>
<feature type="region of interest" description="Disordered" evidence="15">
    <location>
        <begin position="1908"/>
        <end position="1927"/>
    </location>
</feature>
<dbReference type="GO" id="GO:0005737">
    <property type="term" value="C:cytoplasm"/>
    <property type="evidence" value="ECO:0007669"/>
    <property type="project" value="UniProtKB-SubCell"/>
</dbReference>
<dbReference type="Pfam" id="PF00069">
    <property type="entry name" value="Pkinase"/>
    <property type="match status" value="1"/>
</dbReference>
<feature type="compositionally biased region" description="Gly residues" evidence="15">
    <location>
        <begin position="2298"/>
        <end position="2309"/>
    </location>
</feature>
<dbReference type="CDD" id="cd05609">
    <property type="entry name" value="STKc_MAST"/>
    <property type="match status" value="1"/>
</dbReference>
<feature type="region of interest" description="Disordered" evidence="15">
    <location>
        <begin position="1"/>
        <end position="183"/>
    </location>
</feature>
<dbReference type="SUPFAM" id="SSF140482">
    <property type="entry name" value="MAST3 pre-PK domain-like"/>
    <property type="match status" value="1"/>
</dbReference>
<proteinExistence type="inferred from homology"/>
<feature type="domain" description="PDZ" evidence="17">
    <location>
        <begin position="1710"/>
        <end position="1798"/>
    </location>
</feature>
<dbReference type="InterPro" id="IPR050236">
    <property type="entry name" value="Ser_Thr_kinase_AGC"/>
</dbReference>
<evidence type="ECO:0000256" key="3">
    <source>
        <dbReference type="ARBA" id="ARBA00009903"/>
    </source>
</evidence>
<protein>
    <recommendedName>
        <fullName evidence="4">non-specific serine/threonine protein kinase</fullName>
        <ecNumber evidence="4">2.7.11.1</ecNumber>
    </recommendedName>
</protein>
<accession>A0A182UVV1</accession>
<feature type="domain" description="Protein kinase" evidence="16">
    <location>
        <begin position="969"/>
        <end position="1243"/>
    </location>
</feature>
<dbReference type="CTD" id="39686"/>
<feature type="compositionally biased region" description="Polar residues" evidence="15">
    <location>
        <begin position="2208"/>
        <end position="2222"/>
    </location>
</feature>
<dbReference type="VEuPathDB" id="VectorBase:AMEM004545"/>
<evidence type="ECO:0000313" key="20">
    <source>
        <dbReference type="Proteomes" id="UP000075903"/>
    </source>
</evidence>
<dbReference type="VEuPathDB" id="VectorBase:AMEM21_014542"/>
<keyword evidence="7" id="KW-0597">Phosphoprotein</keyword>
<feature type="region of interest" description="Disordered" evidence="15">
    <location>
        <begin position="2191"/>
        <end position="2271"/>
    </location>
</feature>
<dbReference type="Proteomes" id="UP000075903">
    <property type="component" value="Unassembled WGS sequence"/>
</dbReference>
<feature type="region of interest" description="Disordered" evidence="15">
    <location>
        <begin position="266"/>
        <end position="292"/>
    </location>
</feature>
<dbReference type="InterPro" id="IPR011009">
    <property type="entry name" value="Kinase-like_dom_sf"/>
</dbReference>
<feature type="region of interest" description="Disordered" evidence="15">
    <location>
        <begin position="2001"/>
        <end position="2060"/>
    </location>
</feature>
<dbReference type="GO" id="GO:0005524">
    <property type="term" value="F:ATP binding"/>
    <property type="evidence" value="ECO:0007669"/>
    <property type="project" value="UniProtKB-KW"/>
</dbReference>
<dbReference type="RefSeq" id="XP_041785354.1">
    <property type="nucleotide sequence ID" value="XM_041929420.1"/>
</dbReference>
<evidence type="ECO:0000256" key="5">
    <source>
        <dbReference type="ARBA" id="ARBA00022490"/>
    </source>
</evidence>
<dbReference type="SUPFAM" id="SSF56112">
    <property type="entry name" value="Protein kinase-like (PK-like)"/>
    <property type="match status" value="1"/>
</dbReference>
<feature type="compositionally biased region" description="Low complexity" evidence="15">
    <location>
        <begin position="1655"/>
        <end position="1673"/>
    </location>
</feature>
<feature type="region of interest" description="Disordered" evidence="15">
    <location>
        <begin position="1943"/>
        <end position="1987"/>
    </location>
</feature>
<dbReference type="EnsemblMetazoa" id="AMEM004545-RA">
    <property type="protein sequence ID" value="AMEM004545-PA"/>
    <property type="gene ID" value="AMEM004545"/>
</dbReference>
<evidence type="ECO:0000256" key="6">
    <source>
        <dbReference type="ARBA" id="ARBA00022527"/>
    </source>
</evidence>
<keyword evidence="11" id="KW-0067">ATP-binding</keyword>
<feature type="compositionally biased region" description="Polar residues" evidence="15">
    <location>
        <begin position="1916"/>
        <end position="1927"/>
    </location>
</feature>
<name>A0A182UVV1_ANOME</name>
<evidence type="ECO:0000256" key="4">
    <source>
        <dbReference type="ARBA" id="ARBA00012513"/>
    </source>
</evidence>
<dbReference type="InterPro" id="IPR000719">
    <property type="entry name" value="Prot_kinase_dom"/>
</dbReference>
<feature type="region of interest" description="Disordered" evidence="15">
    <location>
        <begin position="849"/>
        <end position="945"/>
    </location>
</feature>
<evidence type="ECO:0000256" key="2">
    <source>
        <dbReference type="ARBA" id="ARBA00004496"/>
    </source>
</evidence>
<feature type="compositionally biased region" description="Polar residues" evidence="15">
    <location>
        <begin position="95"/>
        <end position="106"/>
    </location>
</feature>
<feature type="compositionally biased region" description="Gly residues" evidence="15">
    <location>
        <begin position="610"/>
        <end position="619"/>
    </location>
</feature>
<dbReference type="InterPro" id="IPR001478">
    <property type="entry name" value="PDZ"/>
</dbReference>
<dbReference type="GeneID" id="121600636"/>
<feature type="region of interest" description="Disordered" evidence="15">
    <location>
        <begin position="2104"/>
        <end position="2124"/>
    </location>
</feature>
<dbReference type="PROSITE" id="PS51285">
    <property type="entry name" value="AGC_KINASE_CTER"/>
    <property type="match status" value="1"/>
</dbReference>
<evidence type="ECO:0000256" key="10">
    <source>
        <dbReference type="ARBA" id="ARBA00022777"/>
    </source>
</evidence>
<dbReference type="CDD" id="cd06705">
    <property type="entry name" value="PDZ_MAST"/>
    <property type="match status" value="1"/>
</dbReference>
<dbReference type="FunFam" id="1.10.510.10:FF:000012">
    <property type="entry name" value="microtubule-associated serine/threonine-protein kinase 2 isoform X1"/>
    <property type="match status" value="1"/>
</dbReference>
<dbReference type="Gene3D" id="1.20.1480.20">
    <property type="entry name" value="MAST3 pre-PK domain-like"/>
    <property type="match status" value="1"/>
</dbReference>
<evidence type="ECO:0000256" key="9">
    <source>
        <dbReference type="ARBA" id="ARBA00022741"/>
    </source>
</evidence>
<keyword evidence="20" id="KW-1185">Reference proteome</keyword>
<keyword evidence="9" id="KW-0547">Nucleotide-binding</keyword>
<feature type="compositionally biased region" description="Polar residues" evidence="15">
    <location>
        <begin position="26"/>
        <end position="46"/>
    </location>
</feature>
<dbReference type="PROSITE" id="PS00108">
    <property type="entry name" value="PROTEIN_KINASE_ST"/>
    <property type="match status" value="1"/>
</dbReference>
<feature type="region of interest" description="Disordered" evidence="15">
    <location>
        <begin position="1509"/>
        <end position="1560"/>
    </location>
</feature>
<keyword evidence="8" id="KW-0808">Transferase</keyword>
<dbReference type="KEGG" id="amer:121600636"/>
<dbReference type="InterPro" id="IPR036034">
    <property type="entry name" value="PDZ_sf"/>
</dbReference>
<dbReference type="Pfam" id="PF17820">
    <property type="entry name" value="PDZ_6"/>
    <property type="match status" value="1"/>
</dbReference>
<evidence type="ECO:0000256" key="11">
    <source>
        <dbReference type="ARBA" id="ARBA00022840"/>
    </source>
</evidence>
<feature type="compositionally biased region" description="Basic residues" evidence="15">
    <location>
        <begin position="482"/>
        <end position="519"/>
    </location>
</feature>
<evidence type="ECO:0000313" key="19">
    <source>
        <dbReference type="EnsemblMetazoa" id="AMEM004545-PA"/>
    </source>
</evidence>
<comment type="cofactor">
    <cofactor evidence="1">
        <name>Mg(2+)</name>
        <dbReference type="ChEBI" id="CHEBI:18420"/>
    </cofactor>
</comment>
<evidence type="ECO:0000256" key="13">
    <source>
        <dbReference type="ARBA" id="ARBA00047899"/>
    </source>
</evidence>
<dbReference type="STRING" id="30066.A0A182UVV1"/>
<dbReference type="GO" id="GO:0035556">
    <property type="term" value="P:intracellular signal transduction"/>
    <property type="evidence" value="ECO:0007669"/>
    <property type="project" value="TreeGrafter"/>
</dbReference>
<feature type="compositionally biased region" description="Low complexity" evidence="15">
    <location>
        <begin position="2287"/>
        <end position="2297"/>
    </location>
</feature>
<evidence type="ECO:0000256" key="15">
    <source>
        <dbReference type="SAM" id="MobiDB-lite"/>
    </source>
</evidence>
<dbReference type="PANTHER" id="PTHR24356">
    <property type="entry name" value="SERINE/THREONINE-PROTEIN KINASE"/>
    <property type="match status" value="1"/>
</dbReference>
<dbReference type="FunFam" id="3.30.200.20:FF:000012">
    <property type="entry name" value="microtubule-associated serine/threonine-protein kinase 2 isoform X1"/>
    <property type="match status" value="1"/>
</dbReference>
<dbReference type="FunFam" id="1.20.1480.20:FF:000001">
    <property type="entry name" value="microtubule-associated serine/threonine-protein kinase 4 isoform X1"/>
    <property type="match status" value="1"/>
</dbReference>
<comment type="subcellular location">
    <subcellularLocation>
        <location evidence="2">Cytoplasm</location>
    </subcellularLocation>
</comment>
<dbReference type="PANTHER" id="PTHR24356:SF414">
    <property type="entry name" value="NON-SPECIFIC SERINE_THREONINE PROTEIN KINASE"/>
    <property type="match status" value="1"/>
</dbReference>
<feature type="compositionally biased region" description="Polar residues" evidence="15">
    <location>
        <begin position="1535"/>
        <end position="1556"/>
    </location>
</feature>
<dbReference type="Pfam" id="PF08926">
    <property type="entry name" value="DUF1908"/>
    <property type="match status" value="1"/>
</dbReference>
<keyword evidence="5" id="KW-0963">Cytoplasm</keyword>